<dbReference type="RefSeq" id="WP_142706532.1">
    <property type="nucleotide sequence ID" value="NZ_VIRS01000015.1"/>
</dbReference>
<dbReference type="Gene3D" id="2.60.120.10">
    <property type="entry name" value="Jelly Rolls"/>
    <property type="match status" value="1"/>
</dbReference>
<accession>A0A545AP05</accession>
<dbReference type="EMBL" id="VIRS01000015">
    <property type="protein sequence ID" value="TQS43047.1"/>
    <property type="molecule type" value="Genomic_DNA"/>
</dbReference>
<name>A0A545AP05_9ACTN</name>
<dbReference type="AlphaFoldDB" id="A0A545AP05"/>
<keyword evidence="2" id="KW-1185">Reference proteome</keyword>
<evidence type="ECO:0008006" key="3">
    <source>
        <dbReference type="Google" id="ProtNLM"/>
    </source>
</evidence>
<comment type="caution">
    <text evidence="1">The sequence shown here is derived from an EMBL/GenBank/DDBJ whole genome shotgun (WGS) entry which is preliminary data.</text>
</comment>
<dbReference type="InterPro" id="IPR011051">
    <property type="entry name" value="RmlC_Cupin_sf"/>
</dbReference>
<dbReference type="Proteomes" id="UP000317982">
    <property type="component" value="Unassembled WGS sequence"/>
</dbReference>
<organism evidence="1 2">
    <name type="scientific">Cryptosporangium phraense</name>
    <dbReference type="NCBI Taxonomy" id="2593070"/>
    <lineage>
        <taxon>Bacteria</taxon>
        <taxon>Bacillati</taxon>
        <taxon>Actinomycetota</taxon>
        <taxon>Actinomycetes</taxon>
        <taxon>Cryptosporangiales</taxon>
        <taxon>Cryptosporangiaceae</taxon>
        <taxon>Cryptosporangium</taxon>
    </lineage>
</organism>
<evidence type="ECO:0000313" key="1">
    <source>
        <dbReference type="EMBL" id="TQS43047.1"/>
    </source>
</evidence>
<dbReference type="InterPro" id="IPR014710">
    <property type="entry name" value="RmlC-like_jellyroll"/>
</dbReference>
<proteinExistence type="predicted"/>
<reference evidence="1 2" key="1">
    <citation type="submission" date="2019-07" db="EMBL/GenBank/DDBJ databases">
        <title>Cryptosporangium phraense sp. nov., isolated from plant litter.</title>
        <authorList>
            <person name="Suriyachadkun C."/>
        </authorList>
    </citation>
    <scope>NUCLEOTIDE SEQUENCE [LARGE SCALE GENOMIC DNA]</scope>
    <source>
        <strain evidence="1 2">A-T 5661</strain>
    </source>
</reference>
<dbReference type="InParanoid" id="A0A545AP05"/>
<dbReference type="OrthoDB" id="8882910at2"/>
<dbReference type="SUPFAM" id="SSF51182">
    <property type="entry name" value="RmlC-like cupins"/>
    <property type="match status" value="1"/>
</dbReference>
<gene>
    <name evidence="1" type="ORF">FL583_21685</name>
</gene>
<protein>
    <recommendedName>
        <fullName evidence="3">Cupin</fullName>
    </recommendedName>
</protein>
<evidence type="ECO:0000313" key="2">
    <source>
        <dbReference type="Proteomes" id="UP000317982"/>
    </source>
</evidence>
<sequence length="303" mass="33315">MTAYAADDIRSKLAAAPPARTVDPSTPIKPSQWIEFLTLPPTETAPNGSRTWLARATNLVIAYTEARAGDVFPRTAQPDEYAVLLYSDSAPITVTAGDASESVAEEAFVVVPPGDSEVRADADGVLIRLFSTVATDLAEATLNADAYAEPDARATPLEPWPDPAGGFRLRIYRLADTPIAEGRFGRIFRTTNLMVNFLAEEPQPRNVQKLSPHHHDDFEQISLAVKGRFKHHIRYPWGPDSTRWREDEHAEIATPSICVIPPPTVHTTQGIGDHQQLIDIFSPPRVDFSNQGWVLNADDYPAT</sequence>